<dbReference type="Gene3D" id="2.40.50.140">
    <property type="entry name" value="Nucleic acid-binding proteins"/>
    <property type="match status" value="1"/>
</dbReference>
<evidence type="ECO:0000256" key="3">
    <source>
        <dbReference type="ARBA" id="ARBA00022705"/>
    </source>
</evidence>
<evidence type="ECO:0000259" key="11">
    <source>
        <dbReference type="Pfam" id="PF01336"/>
    </source>
</evidence>
<feature type="domain" description="Replication protein A C-terminal" evidence="12">
    <location>
        <begin position="197"/>
        <end position="302"/>
    </location>
</feature>
<dbReference type="Gene3D" id="1.10.10.10">
    <property type="entry name" value="Winged helix-like DNA-binding domain superfamily/Winged helix DNA-binding domain"/>
    <property type="match status" value="1"/>
</dbReference>
<keyword evidence="6" id="KW-0233">DNA recombination</keyword>
<feature type="region of interest" description="Disordered" evidence="10">
    <location>
        <begin position="50"/>
        <end position="74"/>
    </location>
</feature>
<dbReference type="InterPro" id="IPR014892">
    <property type="entry name" value="RPA_C"/>
</dbReference>
<dbReference type="CDD" id="cd04478">
    <property type="entry name" value="RPA2_DBD_D"/>
    <property type="match status" value="1"/>
</dbReference>
<comment type="subcellular location">
    <subcellularLocation>
        <location evidence="1">Nucleus</location>
    </subcellularLocation>
</comment>
<evidence type="ECO:0000256" key="7">
    <source>
        <dbReference type="ARBA" id="ARBA00023204"/>
    </source>
</evidence>
<dbReference type="InterPro" id="IPR014646">
    <property type="entry name" value="Rfa2/RPA32"/>
</dbReference>
<keyword evidence="7" id="KW-0234">DNA repair</keyword>
<keyword evidence="4" id="KW-0227">DNA damage</keyword>
<evidence type="ECO:0000256" key="1">
    <source>
        <dbReference type="ARBA" id="ARBA00004123"/>
    </source>
</evidence>
<keyword evidence="3" id="KW-0235">DNA replication</keyword>
<dbReference type="GO" id="GO:0003697">
    <property type="term" value="F:single-stranded DNA binding"/>
    <property type="evidence" value="ECO:0007669"/>
    <property type="project" value="TreeGrafter"/>
</dbReference>
<dbReference type="GO" id="GO:0006289">
    <property type="term" value="P:nucleotide-excision repair"/>
    <property type="evidence" value="ECO:0007669"/>
    <property type="project" value="TreeGrafter"/>
</dbReference>
<dbReference type="Proteomes" id="UP000828251">
    <property type="component" value="Unassembled WGS sequence"/>
</dbReference>
<evidence type="ECO:0000259" key="12">
    <source>
        <dbReference type="Pfam" id="PF08784"/>
    </source>
</evidence>
<keyword evidence="5" id="KW-0238">DNA-binding</keyword>
<keyword evidence="8" id="KW-0539">Nucleus</keyword>
<dbReference type="GO" id="GO:0000781">
    <property type="term" value="C:chromosome, telomeric region"/>
    <property type="evidence" value="ECO:0007669"/>
    <property type="project" value="TreeGrafter"/>
</dbReference>
<evidence type="ECO:0000256" key="4">
    <source>
        <dbReference type="ARBA" id="ARBA00022763"/>
    </source>
</evidence>
<dbReference type="SUPFAM" id="SSF50249">
    <property type="entry name" value="Nucleic acid-binding proteins"/>
    <property type="match status" value="1"/>
</dbReference>
<dbReference type="InterPro" id="IPR004365">
    <property type="entry name" value="NA-bd_OB_tRNA"/>
</dbReference>
<dbReference type="PANTHER" id="PTHR13989:SF34">
    <property type="entry name" value="REPLICATION PROTEIN A 32 KDA SUBUNIT A"/>
    <property type="match status" value="1"/>
</dbReference>
<evidence type="ECO:0000256" key="5">
    <source>
        <dbReference type="ARBA" id="ARBA00023125"/>
    </source>
</evidence>
<evidence type="ECO:0008006" key="15">
    <source>
        <dbReference type="Google" id="ProtNLM"/>
    </source>
</evidence>
<proteinExistence type="inferred from homology"/>
<organism evidence="13 14">
    <name type="scientific">Gossypium stocksii</name>
    <dbReference type="NCBI Taxonomy" id="47602"/>
    <lineage>
        <taxon>Eukaryota</taxon>
        <taxon>Viridiplantae</taxon>
        <taxon>Streptophyta</taxon>
        <taxon>Embryophyta</taxon>
        <taxon>Tracheophyta</taxon>
        <taxon>Spermatophyta</taxon>
        <taxon>Magnoliopsida</taxon>
        <taxon>eudicotyledons</taxon>
        <taxon>Gunneridae</taxon>
        <taxon>Pentapetalae</taxon>
        <taxon>rosids</taxon>
        <taxon>malvids</taxon>
        <taxon>Malvales</taxon>
        <taxon>Malvaceae</taxon>
        <taxon>Malvoideae</taxon>
        <taxon>Gossypium</taxon>
    </lineage>
</organism>
<dbReference type="Pfam" id="PF01336">
    <property type="entry name" value="tRNA_anti-codon"/>
    <property type="match status" value="1"/>
</dbReference>
<dbReference type="GO" id="GO:0006260">
    <property type="term" value="P:DNA replication"/>
    <property type="evidence" value="ECO:0007669"/>
    <property type="project" value="UniProtKB-KW"/>
</dbReference>
<evidence type="ECO:0000256" key="10">
    <source>
        <dbReference type="SAM" id="MobiDB-lite"/>
    </source>
</evidence>
<dbReference type="PIRSF" id="PIRSF036949">
    <property type="entry name" value="RPA32"/>
    <property type="match status" value="1"/>
</dbReference>
<feature type="compositionally biased region" description="Polar residues" evidence="10">
    <location>
        <begin position="211"/>
        <end position="228"/>
    </location>
</feature>
<dbReference type="PANTHER" id="PTHR13989">
    <property type="entry name" value="REPLICATION PROTEIN A-RELATED"/>
    <property type="match status" value="1"/>
</dbReference>
<dbReference type="FunFam" id="2.40.50.140:FF:000184">
    <property type="entry name" value="replication protein A 32 kDa subunit A-like"/>
    <property type="match status" value="1"/>
</dbReference>
<keyword evidence="14" id="KW-1185">Reference proteome</keyword>
<sequence>MLKESGGKTKLLGGKVKQFQGFSTSRVPNMFSSSQFDAATAFSGGGFMPSQSQSSQFVNSTPSQDKQGRDTQGLLSATVKQISEASQSGDEKPNFTIDGVHVNNVKVVGMLFNKNLRSSDVRFGLDDGTGRIECIRWVTESADAREMDAIDGDGTYVRVIGHLQNFQGKKQLNAFSVRPVTNFDEITCHFIECIHYHLQNSKVQLEGGASAQPQMTNSSFSTPVRGQPASVNDVSVQYNTDGFKGFDKLVLNYLQQPSNVDREIGVHVNELSQHLKAPVEKIKDAIEFLEREGLVYSSIDDYHYKAVEGC</sequence>
<feature type="compositionally biased region" description="Polar residues" evidence="10">
    <location>
        <begin position="50"/>
        <end position="65"/>
    </location>
</feature>
<reference evidence="13 14" key="1">
    <citation type="journal article" date="2021" name="Plant Biotechnol. J.">
        <title>Multi-omics assisted identification of the key and species-specific regulatory components of drought-tolerant mechanisms in Gossypium stocksii.</title>
        <authorList>
            <person name="Yu D."/>
            <person name="Ke L."/>
            <person name="Zhang D."/>
            <person name="Wu Y."/>
            <person name="Sun Y."/>
            <person name="Mei J."/>
            <person name="Sun J."/>
            <person name="Sun Y."/>
        </authorList>
    </citation>
    <scope>NUCLEOTIDE SEQUENCE [LARGE SCALE GENOMIC DNA]</scope>
    <source>
        <strain evidence="14">cv. E1</strain>
        <tissue evidence="13">Leaf</tissue>
    </source>
</reference>
<dbReference type="GO" id="GO:0005662">
    <property type="term" value="C:DNA replication factor A complex"/>
    <property type="evidence" value="ECO:0007669"/>
    <property type="project" value="TreeGrafter"/>
</dbReference>
<comment type="similarity">
    <text evidence="2">Belongs to the replication factor A protein 2 family.</text>
</comment>
<dbReference type="InterPro" id="IPR036390">
    <property type="entry name" value="WH_DNA-bd_sf"/>
</dbReference>
<feature type="domain" description="OB" evidence="11">
    <location>
        <begin position="105"/>
        <end position="179"/>
    </location>
</feature>
<evidence type="ECO:0000256" key="6">
    <source>
        <dbReference type="ARBA" id="ARBA00023172"/>
    </source>
</evidence>
<dbReference type="InterPro" id="IPR036388">
    <property type="entry name" value="WH-like_DNA-bd_sf"/>
</dbReference>
<protein>
    <recommendedName>
        <fullName evidence="15">Replication protein A C-terminal domain-containing protein</fullName>
    </recommendedName>
</protein>
<dbReference type="FunFam" id="1.10.10.10:FF:000168">
    <property type="entry name" value="Replication protein A 32 kDa subunit"/>
    <property type="match status" value="1"/>
</dbReference>
<dbReference type="EMBL" id="JAIQCV010000009">
    <property type="protein sequence ID" value="KAH1067209.1"/>
    <property type="molecule type" value="Genomic_DNA"/>
</dbReference>
<name>A0A9D3ZWG7_9ROSI</name>
<dbReference type="InterPro" id="IPR040260">
    <property type="entry name" value="RFA2-like"/>
</dbReference>
<evidence type="ECO:0000313" key="14">
    <source>
        <dbReference type="Proteomes" id="UP000828251"/>
    </source>
</evidence>
<evidence type="ECO:0000256" key="8">
    <source>
        <dbReference type="ARBA" id="ARBA00023242"/>
    </source>
</evidence>
<dbReference type="SUPFAM" id="SSF46785">
    <property type="entry name" value="Winged helix' DNA-binding domain"/>
    <property type="match status" value="1"/>
</dbReference>
<dbReference type="InterPro" id="IPR012340">
    <property type="entry name" value="NA-bd_OB-fold"/>
</dbReference>
<evidence type="ECO:0000256" key="2">
    <source>
        <dbReference type="ARBA" id="ARBA00007815"/>
    </source>
</evidence>
<dbReference type="AlphaFoldDB" id="A0A9D3ZWG7"/>
<comment type="function">
    <text evidence="9">Component of the replication protein A complex (RPA) required for DNA recombination, repair and replication. The activity of RPA is mediated by single-stranded DNA binding and protein interactions. Required fo cell division in meristems. Involved in the maintenance of transcriptional epigenetic gene silencing (TGS) at specific loci (including some transposons) by regulating histone H3 acetylation, 'Lys-4' and 'Lys-9' methylation.</text>
</comment>
<dbReference type="GO" id="GO:0035861">
    <property type="term" value="C:site of double-strand break"/>
    <property type="evidence" value="ECO:0007669"/>
    <property type="project" value="TreeGrafter"/>
</dbReference>
<dbReference type="Pfam" id="PF08784">
    <property type="entry name" value="RPA_C"/>
    <property type="match status" value="1"/>
</dbReference>
<evidence type="ECO:0000313" key="13">
    <source>
        <dbReference type="EMBL" id="KAH1067209.1"/>
    </source>
</evidence>
<dbReference type="OrthoDB" id="25571at2759"/>
<dbReference type="GO" id="GO:0000724">
    <property type="term" value="P:double-strand break repair via homologous recombination"/>
    <property type="evidence" value="ECO:0007669"/>
    <property type="project" value="TreeGrafter"/>
</dbReference>
<gene>
    <name evidence="13" type="ORF">J1N35_032196</name>
</gene>
<comment type="caution">
    <text evidence="13">The sequence shown here is derived from an EMBL/GenBank/DDBJ whole genome shotgun (WGS) entry which is preliminary data.</text>
</comment>
<evidence type="ECO:0000256" key="9">
    <source>
        <dbReference type="ARBA" id="ARBA00057177"/>
    </source>
</evidence>
<accession>A0A9D3ZWG7</accession>
<feature type="region of interest" description="Disordered" evidence="10">
    <location>
        <begin position="209"/>
        <end position="228"/>
    </location>
</feature>